<keyword evidence="4" id="KW-1185">Reference proteome</keyword>
<dbReference type="STRING" id="471852.Tcur_4237"/>
<name>D1A2B1_THECD</name>
<dbReference type="AlphaFoldDB" id="D1A2B1"/>
<gene>
    <name evidence="3" type="ordered locus">Tcur_4237</name>
</gene>
<proteinExistence type="predicted"/>
<evidence type="ECO:0000256" key="1">
    <source>
        <dbReference type="SAM" id="MobiDB-lite"/>
    </source>
</evidence>
<dbReference type="eggNOG" id="COG3427">
    <property type="taxonomic scope" value="Bacteria"/>
</dbReference>
<dbReference type="RefSeq" id="WP_012854547.1">
    <property type="nucleotide sequence ID" value="NC_013510.1"/>
</dbReference>
<feature type="compositionally biased region" description="Low complexity" evidence="1">
    <location>
        <begin position="245"/>
        <end position="376"/>
    </location>
</feature>
<evidence type="ECO:0000313" key="3">
    <source>
        <dbReference type="EMBL" id="ACY99764.1"/>
    </source>
</evidence>
<feature type="compositionally biased region" description="Basic residues" evidence="1">
    <location>
        <begin position="412"/>
        <end position="422"/>
    </location>
</feature>
<feature type="compositionally biased region" description="Low complexity" evidence="1">
    <location>
        <begin position="162"/>
        <end position="216"/>
    </location>
</feature>
<feature type="region of interest" description="Disordered" evidence="1">
    <location>
        <begin position="148"/>
        <end position="428"/>
    </location>
</feature>
<dbReference type="InterPro" id="IPR010419">
    <property type="entry name" value="CO_DH_gsu"/>
</dbReference>
<evidence type="ECO:0000256" key="2">
    <source>
        <dbReference type="SAM" id="Phobius"/>
    </source>
</evidence>
<protein>
    <submittedName>
        <fullName evidence="3">Carbon monoxide dehydrogenase subunit G</fullName>
    </submittedName>
</protein>
<dbReference type="CDD" id="cd07823">
    <property type="entry name" value="SRPBCC_5"/>
    <property type="match status" value="1"/>
</dbReference>
<keyword evidence="2" id="KW-0812">Transmembrane</keyword>
<dbReference type="HOGENOM" id="CLU_046420_2_1_11"/>
<dbReference type="PANTHER" id="PTHR38588">
    <property type="entry name" value="BLL0334 PROTEIN"/>
    <property type="match status" value="1"/>
</dbReference>
<dbReference type="KEGG" id="tcu:Tcur_4237"/>
<keyword evidence="2" id="KW-1133">Transmembrane helix</keyword>
<evidence type="ECO:0000313" key="4">
    <source>
        <dbReference type="Proteomes" id="UP000001918"/>
    </source>
</evidence>
<keyword evidence="2" id="KW-0472">Membrane</keyword>
<dbReference type="Pfam" id="PF06240">
    <property type="entry name" value="COXG"/>
    <property type="match status" value="1"/>
</dbReference>
<reference evidence="3 4" key="1">
    <citation type="journal article" date="2011" name="Stand. Genomic Sci.">
        <title>Complete genome sequence of Thermomonospora curvata type strain (B9).</title>
        <authorList>
            <person name="Chertkov O."/>
            <person name="Sikorski J."/>
            <person name="Nolan M."/>
            <person name="Lapidus A."/>
            <person name="Lucas S."/>
            <person name="Del Rio T.G."/>
            <person name="Tice H."/>
            <person name="Cheng J.F."/>
            <person name="Goodwin L."/>
            <person name="Pitluck S."/>
            <person name="Liolios K."/>
            <person name="Ivanova N."/>
            <person name="Mavromatis K."/>
            <person name="Mikhailova N."/>
            <person name="Ovchinnikova G."/>
            <person name="Pati A."/>
            <person name="Chen A."/>
            <person name="Palaniappan K."/>
            <person name="Djao O.D."/>
            <person name="Land M."/>
            <person name="Hauser L."/>
            <person name="Chang Y.J."/>
            <person name="Jeffries C.D."/>
            <person name="Brettin T."/>
            <person name="Han C."/>
            <person name="Detter J.C."/>
            <person name="Rohde M."/>
            <person name="Goker M."/>
            <person name="Woyke T."/>
            <person name="Bristow J."/>
            <person name="Eisen J.A."/>
            <person name="Markowitz V."/>
            <person name="Hugenholtz P."/>
            <person name="Klenk H.P."/>
            <person name="Kyrpides N.C."/>
        </authorList>
    </citation>
    <scope>NUCLEOTIDE SEQUENCE [LARGE SCALE GENOMIC DNA]</scope>
    <source>
        <strain evidence="4">ATCC 19995 / DSM 43183 / JCM 3096 / KCTC 9072 / NBRC 15933 / NCIMB 10081 / Henssen B9</strain>
    </source>
</reference>
<dbReference type="PANTHER" id="PTHR38588:SF1">
    <property type="entry name" value="BLL0334 PROTEIN"/>
    <property type="match status" value="1"/>
</dbReference>
<accession>D1A2B1</accession>
<dbReference type="SUPFAM" id="SSF55961">
    <property type="entry name" value="Bet v1-like"/>
    <property type="match status" value="1"/>
</dbReference>
<dbReference type="InterPro" id="IPR023393">
    <property type="entry name" value="START-like_dom_sf"/>
</dbReference>
<organism evidence="3 4">
    <name type="scientific">Thermomonospora curvata (strain ATCC 19995 / DSM 43183 / JCM 3096 / KCTC 9072 / NBRC 15933 / NCIMB 10081 / Henssen B9)</name>
    <dbReference type="NCBI Taxonomy" id="471852"/>
    <lineage>
        <taxon>Bacteria</taxon>
        <taxon>Bacillati</taxon>
        <taxon>Actinomycetota</taxon>
        <taxon>Actinomycetes</taxon>
        <taxon>Streptosporangiales</taxon>
        <taxon>Thermomonosporaceae</taxon>
        <taxon>Thermomonospora</taxon>
    </lineage>
</organism>
<feature type="compositionally biased region" description="Low complexity" evidence="1">
    <location>
        <begin position="223"/>
        <end position="234"/>
    </location>
</feature>
<sequence length="469" mass="46443">MELDHEFTVPVPVDQAWSALLDVERVALCMPGATLDSIDGTDYRGRLKVRLGAMTITYRGTAKIVEADADARTLTIEASGKEARGSGTAAATIRARMSETDGTTRVTVHTELNVTGRPAQFGRNILAEVGARLVGRFAKALAAELAENPVSKETAPESTGKAATAAEPPRADAGSSSAEPGTTASAGTGSATEPAGGPAEPETTATAEPAGTAPATSSPPEPAQAAPADAETTPVPEATESAPVASTDAETTAAPDAASSTAEPAPTTSADTEATAAPETTAPDTASGTTEPTPTAPTNAETTPSSESTTSGTASGTTEPTPTAPADAETTAAPDAASGTAEPAEAGRATVASGAASGAAESAQATPDGTGSAAAGSSGGRETGEAAAADSAKGVREAAVTETSGAIAPKTTARRGGAHRRRPPEDDAIDLLEVAGPSVAKRAAPLVGALAALLTVRYLFRRRRGRHHR</sequence>
<dbReference type="Gene3D" id="3.30.530.20">
    <property type="match status" value="1"/>
</dbReference>
<dbReference type="EMBL" id="CP001738">
    <property type="protein sequence ID" value="ACY99764.1"/>
    <property type="molecule type" value="Genomic_DNA"/>
</dbReference>
<feature type="transmembrane region" description="Helical" evidence="2">
    <location>
        <begin position="443"/>
        <end position="460"/>
    </location>
</feature>
<dbReference type="Proteomes" id="UP000001918">
    <property type="component" value="Chromosome"/>
</dbReference>